<dbReference type="Proteomes" id="UP001152049">
    <property type="component" value="Unassembled WGS sequence"/>
</dbReference>
<dbReference type="AlphaFoldDB" id="A0A9W8VDM4"/>
<dbReference type="OrthoDB" id="5103279at2759"/>
<dbReference type="EMBL" id="JAOQAZ010000023">
    <property type="protein sequence ID" value="KAJ4253798.1"/>
    <property type="molecule type" value="Genomic_DNA"/>
</dbReference>
<proteinExistence type="predicted"/>
<organism evidence="2 3">
    <name type="scientific">Fusarium torreyae</name>
    <dbReference type="NCBI Taxonomy" id="1237075"/>
    <lineage>
        <taxon>Eukaryota</taxon>
        <taxon>Fungi</taxon>
        <taxon>Dikarya</taxon>
        <taxon>Ascomycota</taxon>
        <taxon>Pezizomycotina</taxon>
        <taxon>Sordariomycetes</taxon>
        <taxon>Hypocreomycetidae</taxon>
        <taxon>Hypocreales</taxon>
        <taxon>Nectriaceae</taxon>
        <taxon>Fusarium</taxon>
    </lineage>
</organism>
<keyword evidence="1" id="KW-0732">Signal</keyword>
<gene>
    <name evidence="2" type="ORF">NW762_010193</name>
</gene>
<reference evidence="2" key="1">
    <citation type="submission" date="2022-09" db="EMBL/GenBank/DDBJ databases">
        <title>Fusarium specimens isolated from Avocado Roots.</title>
        <authorList>
            <person name="Stajich J."/>
            <person name="Roper C."/>
            <person name="Heimlech-Rivalta G."/>
        </authorList>
    </citation>
    <scope>NUCLEOTIDE SEQUENCE</scope>
    <source>
        <strain evidence="2">CF00136</strain>
    </source>
</reference>
<evidence type="ECO:0000256" key="1">
    <source>
        <dbReference type="SAM" id="SignalP"/>
    </source>
</evidence>
<protein>
    <submittedName>
        <fullName evidence="2">Uncharacterized protein</fullName>
    </submittedName>
</protein>
<sequence length="127" mass="14030">MLARTAILSVFAALAATSFAAEIEPYTVTLYEDEDCQKSLSMVGSSDDIQCEDVENEFTVPIRSFKFEHPNINSQCGFTVGVSKDTNSCDSYIPYSYTGNCYGFRGSPGQLRPAIKSFFARKTPCFD</sequence>
<feature type="signal peptide" evidence="1">
    <location>
        <begin position="1"/>
        <end position="20"/>
    </location>
</feature>
<evidence type="ECO:0000313" key="3">
    <source>
        <dbReference type="Proteomes" id="UP001152049"/>
    </source>
</evidence>
<feature type="chain" id="PRO_5040813565" evidence="1">
    <location>
        <begin position="21"/>
        <end position="127"/>
    </location>
</feature>
<name>A0A9W8VDM4_9HYPO</name>
<evidence type="ECO:0000313" key="2">
    <source>
        <dbReference type="EMBL" id="KAJ4253798.1"/>
    </source>
</evidence>
<keyword evidence="3" id="KW-1185">Reference proteome</keyword>
<accession>A0A9W8VDM4</accession>
<comment type="caution">
    <text evidence="2">The sequence shown here is derived from an EMBL/GenBank/DDBJ whole genome shotgun (WGS) entry which is preliminary data.</text>
</comment>